<reference evidence="2 3" key="1">
    <citation type="journal article" date="2018" name="Nat. Ecol. Evol.">
        <title>Pezizomycetes genomes reveal the molecular basis of ectomycorrhizal truffle lifestyle.</title>
        <authorList>
            <person name="Murat C."/>
            <person name="Payen T."/>
            <person name="Noel B."/>
            <person name="Kuo A."/>
            <person name="Morin E."/>
            <person name="Chen J."/>
            <person name="Kohler A."/>
            <person name="Krizsan K."/>
            <person name="Balestrini R."/>
            <person name="Da Silva C."/>
            <person name="Montanini B."/>
            <person name="Hainaut M."/>
            <person name="Levati E."/>
            <person name="Barry K.W."/>
            <person name="Belfiori B."/>
            <person name="Cichocki N."/>
            <person name="Clum A."/>
            <person name="Dockter R.B."/>
            <person name="Fauchery L."/>
            <person name="Guy J."/>
            <person name="Iotti M."/>
            <person name="Le Tacon F."/>
            <person name="Lindquist E.A."/>
            <person name="Lipzen A."/>
            <person name="Malagnac F."/>
            <person name="Mello A."/>
            <person name="Molinier V."/>
            <person name="Miyauchi S."/>
            <person name="Poulain J."/>
            <person name="Riccioni C."/>
            <person name="Rubini A."/>
            <person name="Sitrit Y."/>
            <person name="Splivallo R."/>
            <person name="Traeger S."/>
            <person name="Wang M."/>
            <person name="Zifcakova L."/>
            <person name="Wipf D."/>
            <person name="Zambonelli A."/>
            <person name="Paolocci F."/>
            <person name="Nowrousian M."/>
            <person name="Ottonello S."/>
            <person name="Baldrian P."/>
            <person name="Spatafora J.W."/>
            <person name="Henrissat B."/>
            <person name="Nagy L.G."/>
            <person name="Aury J.M."/>
            <person name="Wincker P."/>
            <person name="Grigoriev I.V."/>
            <person name="Bonfante P."/>
            <person name="Martin F.M."/>
        </authorList>
    </citation>
    <scope>NUCLEOTIDE SEQUENCE [LARGE SCALE GENOMIC DNA]</scope>
    <source>
        <strain evidence="2 3">120613-1</strain>
    </source>
</reference>
<evidence type="ECO:0000256" key="1">
    <source>
        <dbReference type="SAM" id="MobiDB-lite"/>
    </source>
</evidence>
<evidence type="ECO:0000313" key="2">
    <source>
        <dbReference type="EMBL" id="RPA91695.1"/>
    </source>
</evidence>
<dbReference type="EMBL" id="ML120490">
    <property type="protein sequence ID" value="RPA91695.1"/>
    <property type="molecule type" value="Genomic_DNA"/>
</dbReference>
<evidence type="ECO:0000313" key="3">
    <source>
        <dbReference type="Proteomes" id="UP000276215"/>
    </source>
</evidence>
<feature type="region of interest" description="Disordered" evidence="1">
    <location>
        <begin position="1"/>
        <end position="22"/>
    </location>
</feature>
<proteinExistence type="predicted"/>
<organism evidence="2 3">
    <name type="scientific">Choiromyces venosus 120613-1</name>
    <dbReference type="NCBI Taxonomy" id="1336337"/>
    <lineage>
        <taxon>Eukaryota</taxon>
        <taxon>Fungi</taxon>
        <taxon>Dikarya</taxon>
        <taxon>Ascomycota</taxon>
        <taxon>Pezizomycotina</taxon>
        <taxon>Pezizomycetes</taxon>
        <taxon>Pezizales</taxon>
        <taxon>Tuberaceae</taxon>
        <taxon>Choiromyces</taxon>
    </lineage>
</organism>
<protein>
    <submittedName>
        <fullName evidence="2">Uncharacterized protein</fullName>
    </submittedName>
</protein>
<name>A0A3N4J0P7_9PEZI</name>
<gene>
    <name evidence="2" type="ORF">L873DRAFT_1819014</name>
</gene>
<dbReference type="AlphaFoldDB" id="A0A3N4J0P7"/>
<sequence>MSGTFNNVENNPQTSSLTPINLQLSNNLQHSSNNFHHPPTIIRNIFQPFILF</sequence>
<keyword evidence="3" id="KW-1185">Reference proteome</keyword>
<dbReference type="Proteomes" id="UP000276215">
    <property type="component" value="Unassembled WGS sequence"/>
</dbReference>
<accession>A0A3N4J0P7</accession>
<feature type="compositionally biased region" description="Polar residues" evidence="1">
    <location>
        <begin position="1"/>
        <end position="20"/>
    </location>
</feature>